<evidence type="ECO:0000313" key="1">
    <source>
        <dbReference type="EMBL" id="GAA3137398.1"/>
    </source>
</evidence>
<name>A0ABP6N5Q5_9ACTN</name>
<proteinExistence type="predicted"/>
<comment type="caution">
    <text evidence="1">The sequence shown here is derived from an EMBL/GenBank/DDBJ whole genome shotgun (WGS) entry which is preliminary data.</text>
</comment>
<protein>
    <submittedName>
        <fullName evidence="1">Uncharacterized protein</fullName>
    </submittedName>
</protein>
<gene>
    <name evidence="1" type="ORF">GCM10010449_67160</name>
</gene>
<organism evidence="1 2">
    <name type="scientific">Streptomyces rectiviolaceus</name>
    <dbReference type="NCBI Taxonomy" id="332591"/>
    <lineage>
        <taxon>Bacteria</taxon>
        <taxon>Bacillati</taxon>
        <taxon>Actinomycetota</taxon>
        <taxon>Actinomycetes</taxon>
        <taxon>Kitasatosporales</taxon>
        <taxon>Streptomycetaceae</taxon>
        <taxon>Streptomyces</taxon>
    </lineage>
</organism>
<accession>A0ABP6N5Q5</accession>
<reference evidence="2" key="1">
    <citation type="journal article" date="2019" name="Int. J. Syst. Evol. Microbiol.">
        <title>The Global Catalogue of Microorganisms (GCM) 10K type strain sequencing project: providing services to taxonomists for standard genome sequencing and annotation.</title>
        <authorList>
            <consortium name="The Broad Institute Genomics Platform"/>
            <consortium name="The Broad Institute Genome Sequencing Center for Infectious Disease"/>
            <person name="Wu L."/>
            <person name="Ma J."/>
        </authorList>
    </citation>
    <scope>NUCLEOTIDE SEQUENCE [LARGE SCALE GENOMIC DNA]</scope>
    <source>
        <strain evidence="2">JCM 9092</strain>
    </source>
</reference>
<keyword evidence="2" id="KW-1185">Reference proteome</keyword>
<dbReference type="EMBL" id="BAAAUG010000148">
    <property type="protein sequence ID" value="GAA3137398.1"/>
    <property type="molecule type" value="Genomic_DNA"/>
</dbReference>
<dbReference type="Proteomes" id="UP001501637">
    <property type="component" value="Unassembled WGS sequence"/>
</dbReference>
<sequence>MVRAAGRRRFGSCFDLAGAGAGTGAWGGAGGLGADAVHPPAAAGRDASEFLDVDVDQVADPAV</sequence>
<evidence type="ECO:0000313" key="2">
    <source>
        <dbReference type="Proteomes" id="UP001501637"/>
    </source>
</evidence>